<dbReference type="PANTHER" id="PTHR19303">
    <property type="entry name" value="TRANSPOSON"/>
    <property type="match status" value="1"/>
</dbReference>
<dbReference type="InterPro" id="IPR004875">
    <property type="entry name" value="DDE_SF_endonuclease_dom"/>
</dbReference>
<evidence type="ECO:0000259" key="3">
    <source>
        <dbReference type="PROSITE" id="PS51253"/>
    </source>
</evidence>
<proteinExistence type="predicted"/>
<feature type="domain" description="HTH CENPB-type" evidence="3">
    <location>
        <begin position="70"/>
        <end position="143"/>
    </location>
</feature>
<reference evidence="4" key="2">
    <citation type="submission" date="2025-08" db="UniProtKB">
        <authorList>
            <consortium name="Ensembl"/>
        </authorList>
    </citation>
    <scope>IDENTIFICATION</scope>
</reference>
<evidence type="ECO:0000256" key="2">
    <source>
        <dbReference type="SAM" id="MobiDB-lite"/>
    </source>
</evidence>
<feature type="region of interest" description="Disordered" evidence="2">
    <location>
        <begin position="385"/>
        <end position="414"/>
    </location>
</feature>
<dbReference type="PANTHER" id="PTHR19303:SF16">
    <property type="entry name" value="JERKY PROTEIN HOMOLOG-LIKE"/>
    <property type="match status" value="1"/>
</dbReference>
<dbReference type="GO" id="GO:0003677">
    <property type="term" value="F:DNA binding"/>
    <property type="evidence" value="ECO:0007669"/>
    <property type="project" value="UniProtKB-KW"/>
</dbReference>
<dbReference type="SMART" id="SM00674">
    <property type="entry name" value="CENPB"/>
    <property type="match status" value="1"/>
</dbReference>
<dbReference type="InterPro" id="IPR009057">
    <property type="entry name" value="Homeodomain-like_sf"/>
</dbReference>
<dbReference type="Ensembl" id="ENSECRT00000011150.1">
    <property type="protein sequence ID" value="ENSECRP00000010973.1"/>
    <property type="gene ID" value="ENSECRG00000007294.1"/>
</dbReference>
<reference evidence="4" key="1">
    <citation type="submission" date="2021-06" db="EMBL/GenBank/DDBJ databases">
        <authorList>
            <consortium name="Wellcome Sanger Institute Data Sharing"/>
        </authorList>
    </citation>
    <scope>NUCLEOTIDE SEQUENCE [LARGE SCALE GENOMIC DNA]</scope>
</reference>
<dbReference type="GeneTree" id="ENSGT00940000154420"/>
<accession>A0A8C4X7D6</accession>
<evidence type="ECO:0000313" key="5">
    <source>
        <dbReference type="Proteomes" id="UP000694620"/>
    </source>
</evidence>
<organism evidence="4 5">
    <name type="scientific">Erpetoichthys calabaricus</name>
    <name type="common">Rope fish</name>
    <name type="synonym">Calamoichthys calabaricus</name>
    <dbReference type="NCBI Taxonomy" id="27687"/>
    <lineage>
        <taxon>Eukaryota</taxon>
        <taxon>Metazoa</taxon>
        <taxon>Chordata</taxon>
        <taxon>Craniata</taxon>
        <taxon>Vertebrata</taxon>
        <taxon>Euteleostomi</taxon>
        <taxon>Actinopterygii</taxon>
        <taxon>Polypteriformes</taxon>
        <taxon>Polypteridae</taxon>
        <taxon>Erpetoichthys</taxon>
    </lineage>
</organism>
<keyword evidence="1" id="KW-0238">DNA-binding</keyword>
<dbReference type="AlphaFoldDB" id="A0A8C4X7D6"/>
<keyword evidence="5" id="KW-1185">Reference proteome</keyword>
<protein>
    <recommendedName>
        <fullName evidence="3">HTH CENPB-type domain-containing protein</fullName>
    </recommendedName>
</protein>
<dbReference type="SUPFAM" id="SSF46689">
    <property type="entry name" value="Homeodomain-like"/>
    <property type="match status" value="1"/>
</dbReference>
<dbReference type="GO" id="GO:0005634">
    <property type="term" value="C:nucleus"/>
    <property type="evidence" value="ECO:0007669"/>
    <property type="project" value="TreeGrafter"/>
</dbReference>
<dbReference type="Gene3D" id="1.10.10.60">
    <property type="entry name" value="Homeodomain-like"/>
    <property type="match status" value="1"/>
</dbReference>
<sequence length="495" mass="55635">MGSIIKDKNRSGKAAEEHLLDTRTCDILTYPIQSQKANGVRRKRIVLSIDDKLEIIQSLKQGTKASILAQRYGVGTGDDQVLEEALYKWFLQQRLLGAPISGSLMIQKAKQLNSQINGSNSKFRASSRWLYNFKQRHGIRCQRIAREISASESWDFVKQNLNNIVAQKGLLREQVYTCDETGLAWRCLPLTGRDRPLDRVTLLACSNASGLHKLRLTLVGKTIKPRCFRNIDVTALPIRYVYENNGWMTCELFKDWFFSEFVPSVKDHLLDTGLPPKAVLVLDFAPCHPNGTYLQTDDSNFSCLFLPVDSMHQHPMAQGIIANFKMHFRLLLLQKVLSSTSSSGNAEKFMKLLSLKDAADLVAEAWEQVQPSTLKTAWDRLWPSNQESSDEHRSTGKLRASPCGSAPFSPRQDRCSARITADAAPIRLSISRSILPSLVNKTPRYLNSSTWGRISLPTLRGHSTLFRLRTIVSDLEVLILIPAASHSAANRSRES</sequence>
<evidence type="ECO:0000313" key="4">
    <source>
        <dbReference type="Ensembl" id="ENSECRP00000010973.1"/>
    </source>
</evidence>
<dbReference type="Pfam" id="PF03184">
    <property type="entry name" value="DDE_1"/>
    <property type="match status" value="1"/>
</dbReference>
<dbReference type="InterPro" id="IPR006600">
    <property type="entry name" value="HTH_CenpB_DNA-bd_dom"/>
</dbReference>
<dbReference type="Pfam" id="PF03221">
    <property type="entry name" value="HTH_Tnp_Tc5"/>
    <property type="match status" value="1"/>
</dbReference>
<evidence type="ECO:0000256" key="1">
    <source>
        <dbReference type="ARBA" id="ARBA00023125"/>
    </source>
</evidence>
<dbReference type="Proteomes" id="UP000694620">
    <property type="component" value="Chromosome 8"/>
</dbReference>
<reference evidence="4" key="3">
    <citation type="submission" date="2025-09" db="UniProtKB">
        <authorList>
            <consortium name="Ensembl"/>
        </authorList>
    </citation>
    <scope>IDENTIFICATION</scope>
</reference>
<name>A0A8C4X7D6_ERPCA</name>
<dbReference type="PROSITE" id="PS51253">
    <property type="entry name" value="HTH_CENPB"/>
    <property type="match status" value="1"/>
</dbReference>
<dbReference type="InterPro" id="IPR050863">
    <property type="entry name" value="CenT-Element_Derived"/>
</dbReference>